<protein>
    <submittedName>
        <fullName evidence="1">Uncharacterized protein</fullName>
    </submittedName>
</protein>
<proteinExistence type="predicted"/>
<accession>A0ABD2ZK53</accession>
<comment type="caution">
    <text evidence="1">The sequence shown here is derived from an EMBL/GenBank/DDBJ whole genome shotgun (WGS) entry which is preliminary data.</text>
</comment>
<evidence type="ECO:0000313" key="2">
    <source>
        <dbReference type="Proteomes" id="UP001630127"/>
    </source>
</evidence>
<dbReference type="EMBL" id="JBJUIK010000009">
    <property type="protein sequence ID" value="KAL3518710.1"/>
    <property type="molecule type" value="Genomic_DNA"/>
</dbReference>
<keyword evidence="2" id="KW-1185">Reference proteome</keyword>
<reference evidence="1 2" key="1">
    <citation type="submission" date="2024-11" db="EMBL/GenBank/DDBJ databases">
        <title>A near-complete genome assembly of Cinchona calisaya.</title>
        <authorList>
            <person name="Lian D.C."/>
            <person name="Zhao X.W."/>
            <person name="Wei L."/>
        </authorList>
    </citation>
    <scope>NUCLEOTIDE SEQUENCE [LARGE SCALE GENOMIC DNA]</scope>
    <source>
        <tissue evidence="1">Nenye</tissue>
    </source>
</reference>
<gene>
    <name evidence="1" type="ORF">ACH5RR_021299</name>
</gene>
<evidence type="ECO:0000313" key="1">
    <source>
        <dbReference type="EMBL" id="KAL3518710.1"/>
    </source>
</evidence>
<name>A0ABD2ZK53_9GENT</name>
<organism evidence="1 2">
    <name type="scientific">Cinchona calisaya</name>
    <dbReference type="NCBI Taxonomy" id="153742"/>
    <lineage>
        <taxon>Eukaryota</taxon>
        <taxon>Viridiplantae</taxon>
        <taxon>Streptophyta</taxon>
        <taxon>Embryophyta</taxon>
        <taxon>Tracheophyta</taxon>
        <taxon>Spermatophyta</taxon>
        <taxon>Magnoliopsida</taxon>
        <taxon>eudicotyledons</taxon>
        <taxon>Gunneridae</taxon>
        <taxon>Pentapetalae</taxon>
        <taxon>asterids</taxon>
        <taxon>lamiids</taxon>
        <taxon>Gentianales</taxon>
        <taxon>Rubiaceae</taxon>
        <taxon>Cinchonoideae</taxon>
        <taxon>Cinchoneae</taxon>
        <taxon>Cinchona</taxon>
    </lineage>
</organism>
<dbReference type="AlphaFoldDB" id="A0ABD2ZK53"/>
<dbReference type="Proteomes" id="UP001630127">
    <property type="component" value="Unassembled WGS sequence"/>
</dbReference>
<sequence length="106" mass="12012">MFRFTLLNLEFRIPAMVPEHMALLIQPKRLLPIVEAARAENVGCKNLGSLPPRESGNDVFGMLEFQSFMMSKRCQGSKRKMRCSIEVGMSHSFDVALSLLALVTYY</sequence>